<evidence type="ECO:0000313" key="4">
    <source>
        <dbReference type="Proteomes" id="UP000515123"/>
    </source>
</evidence>
<dbReference type="EMBL" id="LSRQ01001910">
    <property type="protein sequence ID" value="OAY76109.1"/>
    <property type="molecule type" value="Genomic_DNA"/>
</dbReference>
<organism evidence="2 3">
    <name type="scientific">Ananas comosus</name>
    <name type="common">Pineapple</name>
    <name type="synonym">Ananas ananas</name>
    <dbReference type="NCBI Taxonomy" id="4615"/>
    <lineage>
        <taxon>Eukaryota</taxon>
        <taxon>Viridiplantae</taxon>
        <taxon>Streptophyta</taxon>
        <taxon>Embryophyta</taxon>
        <taxon>Tracheophyta</taxon>
        <taxon>Spermatophyta</taxon>
        <taxon>Magnoliopsida</taxon>
        <taxon>Liliopsida</taxon>
        <taxon>Poales</taxon>
        <taxon>Bromeliaceae</taxon>
        <taxon>Bromelioideae</taxon>
        <taxon>Ananas</taxon>
    </lineage>
</organism>
<gene>
    <name evidence="5" type="primary">LOC109707612</name>
    <name evidence="2" type="ORF">ACMD2_13044</name>
</gene>
<dbReference type="STRING" id="4615.A0A199VG74"/>
<name>A0A199VG74_ANACO</name>
<feature type="region of interest" description="Disordered" evidence="1">
    <location>
        <begin position="120"/>
        <end position="139"/>
    </location>
</feature>
<keyword evidence="4" id="KW-1185">Reference proteome</keyword>
<evidence type="ECO:0000313" key="2">
    <source>
        <dbReference type="EMBL" id="OAY76109.1"/>
    </source>
</evidence>
<dbReference type="GeneID" id="109707612"/>
<dbReference type="OrthoDB" id="672903at2759"/>
<evidence type="ECO:0000313" key="3">
    <source>
        <dbReference type="Proteomes" id="UP000092600"/>
    </source>
</evidence>
<dbReference type="Proteomes" id="UP000515123">
    <property type="component" value="Linkage group 3"/>
</dbReference>
<feature type="region of interest" description="Disordered" evidence="1">
    <location>
        <begin position="1"/>
        <end position="56"/>
    </location>
</feature>
<evidence type="ECO:0000313" key="5">
    <source>
        <dbReference type="RefSeq" id="XP_020084609.1"/>
    </source>
</evidence>
<sequence>MAEEVPRSLPTTTQEEPQTLPPQPEAPAPTPAPAAPPPLPAAAPPAEPKTKKRKLEDAGFHNSAYFKIRTIVKDLRPLFLVLVQASDFRNSNAAHDILKQISTLAELSKQLRNELTTVEELKKPSEESKPLPGAVKKEPTNNFQEVNAPNANVIPESLPERAKTSETKDSPKQLEDGFLGSYVIGGSPVGWNFLVYSGIKTVYYGVTKEEFRSRQAAK</sequence>
<evidence type="ECO:0000256" key="1">
    <source>
        <dbReference type="SAM" id="MobiDB-lite"/>
    </source>
</evidence>
<dbReference type="Proteomes" id="UP000092600">
    <property type="component" value="Unassembled WGS sequence"/>
</dbReference>
<dbReference type="RefSeq" id="XP_020084609.1">
    <property type="nucleotide sequence ID" value="XM_020229020.1"/>
</dbReference>
<protein>
    <submittedName>
        <fullName evidence="5">Uncharacterized protein LOC109707612</fullName>
    </submittedName>
</protein>
<proteinExistence type="predicted"/>
<dbReference type="PANTHER" id="PTHR35459">
    <property type="entry name" value="T1N6.14 PROTEIN"/>
    <property type="match status" value="1"/>
</dbReference>
<accession>A0A199VG74</accession>
<reference evidence="5" key="2">
    <citation type="submission" date="2025-04" db="UniProtKB">
        <authorList>
            <consortium name="RefSeq"/>
        </authorList>
    </citation>
    <scope>IDENTIFICATION</scope>
    <source>
        <tissue evidence="5">Leaf</tissue>
    </source>
</reference>
<dbReference type="AlphaFoldDB" id="A0A199VG74"/>
<dbReference type="PANTHER" id="PTHR35459:SF2">
    <property type="entry name" value="T1N6.14 PROTEIN"/>
    <property type="match status" value="1"/>
</dbReference>
<feature type="compositionally biased region" description="Low complexity" evidence="1">
    <location>
        <begin position="9"/>
        <end position="18"/>
    </location>
</feature>
<reference evidence="2 3" key="1">
    <citation type="journal article" date="2016" name="DNA Res.">
        <title>The draft genome of MD-2 pineapple using hybrid error correction of long reads.</title>
        <authorList>
            <person name="Redwan R.M."/>
            <person name="Saidin A."/>
            <person name="Kumar S.V."/>
        </authorList>
    </citation>
    <scope>NUCLEOTIDE SEQUENCE [LARGE SCALE GENOMIC DNA]</scope>
    <source>
        <strain evidence="3">cv. MD2</strain>
        <tissue evidence="2">Leaf</tissue>
    </source>
</reference>
<feature type="compositionally biased region" description="Pro residues" evidence="1">
    <location>
        <begin position="19"/>
        <end position="47"/>
    </location>
</feature>